<protein>
    <submittedName>
        <fullName evidence="1">Uncharacterized protein</fullName>
    </submittedName>
</protein>
<evidence type="ECO:0000313" key="1">
    <source>
        <dbReference type="EMBL" id="AMW33998.1"/>
    </source>
</evidence>
<sequence>MKRAAMTRPSVFQTDDTEGLQQRRRFLDEVEISIRSANREIIHEKVPHFTRDSFFRVAVSVARLRASYLLAVTTMDWQRASETGIRDIGRLRTMYEEAREGLVALEHAIEVGYVDIVEDAIPMPPPPPEPQE</sequence>
<evidence type="ECO:0000313" key="2">
    <source>
        <dbReference type="Proteomes" id="UP000076066"/>
    </source>
</evidence>
<dbReference type="AlphaFoldDB" id="A0A143DD04"/>
<dbReference type="STRING" id="1549855.AY555_01070"/>
<organism evidence="1 2">
    <name type="scientific">Haematospirillum jordaniae</name>
    <dbReference type="NCBI Taxonomy" id="1549855"/>
    <lineage>
        <taxon>Bacteria</taxon>
        <taxon>Pseudomonadati</taxon>
        <taxon>Pseudomonadota</taxon>
        <taxon>Alphaproteobacteria</taxon>
        <taxon>Rhodospirillales</taxon>
        <taxon>Novispirillaceae</taxon>
        <taxon>Haematospirillum</taxon>
    </lineage>
</organism>
<proteinExistence type="predicted"/>
<dbReference type="Proteomes" id="UP000076066">
    <property type="component" value="Chromosome"/>
</dbReference>
<accession>A0A143DD04</accession>
<dbReference type="KEGG" id="hjo:AY555_01070"/>
<reference evidence="1 2" key="1">
    <citation type="submission" date="2016-02" db="EMBL/GenBank/DDBJ databases">
        <title>Complete Genome of H5569, the type strain of the newly described species Haematospirillium jordaniae.</title>
        <authorList>
            <person name="Nicholson A.C."/>
            <person name="Humrighouse B.W."/>
            <person name="Loparov V."/>
            <person name="McQuiston J.R."/>
        </authorList>
    </citation>
    <scope>NUCLEOTIDE SEQUENCE [LARGE SCALE GENOMIC DNA]</scope>
    <source>
        <strain evidence="1 2">H5569</strain>
    </source>
</reference>
<dbReference type="EMBL" id="CP014525">
    <property type="protein sequence ID" value="AMW33998.1"/>
    <property type="molecule type" value="Genomic_DNA"/>
</dbReference>
<name>A0A143DD04_9PROT</name>
<keyword evidence="2" id="KW-1185">Reference proteome</keyword>
<gene>
    <name evidence="1" type="ORF">AY555_01070</name>
</gene>